<dbReference type="Proteomes" id="UP000304148">
    <property type="component" value="Chromosome"/>
</dbReference>
<organism evidence="1 3">
    <name type="scientific">Paenibacillus alvei</name>
    <name type="common">Bacillus alvei</name>
    <dbReference type="NCBI Taxonomy" id="44250"/>
    <lineage>
        <taxon>Bacteria</taxon>
        <taxon>Bacillati</taxon>
        <taxon>Bacillota</taxon>
        <taxon>Bacilli</taxon>
        <taxon>Bacillales</taxon>
        <taxon>Paenibacillaceae</taxon>
        <taxon>Paenibacillus</taxon>
    </lineage>
</organism>
<proteinExistence type="predicted"/>
<evidence type="ECO:0000313" key="1">
    <source>
        <dbReference type="EMBL" id="SYX85886.1"/>
    </source>
</evidence>
<name>A0A383RHW8_PAEAL</name>
<gene>
    <name evidence="1" type="ORF">PBLR_14308</name>
    <name evidence="2" type="ORF">PBLR_20056</name>
</gene>
<protein>
    <submittedName>
        <fullName evidence="1">Uncharacterized protein</fullName>
    </submittedName>
</protein>
<accession>A0A383RHW8</accession>
<sequence>MIIGRRIYFDIATGSVLVDTGERSGNVVETTLDYDISVYKALNERVRESYDYIELEYRQYDESFAACNGYRINPKTKKIEFSYPDPNQPEPVYRKPLSEEVDELKQSVAELTIMIAQ</sequence>
<dbReference type="EMBL" id="LS992241">
    <property type="protein sequence ID" value="SYX87712.1"/>
    <property type="molecule type" value="Genomic_DNA"/>
</dbReference>
<evidence type="ECO:0000313" key="3">
    <source>
        <dbReference type="Proteomes" id="UP000304148"/>
    </source>
</evidence>
<reference evidence="3" key="1">
    <citation type="submission" date="2018-08" db="EMBL/GenBank/DDBJ databases">
        <authorList>
            <person name="Chevrot R."/>
        </authorList>
    </citation>
    <scope>NUCLEOTIDE SEQUENCE [LARGE SCALE GENOMIC DNA]</scope>
</reference>
<dbReference type="RefSeq" id="WP_138187804.1">
    <property type="nucleotide sequence ID" value="NZ_LS992241.1"/>
</dbReference>
<dbReference type="AlphaFoldDB" id="A0A383RHW8"/>
<reference evidence="1" key="2">
    <citation type="submission" date="2018-08" db="EMBL/GenBank/DDBJ databases">
        <authorList>
            <person name="Ferrada E.E."/>
            <person name="Latorre B.A."/>
        </authorList>
    </citation>
    <scope>NUCLEOTIDE SEQUENCE</scope>
    <source>
        <strain evidence="1">Paenibacillus B-LR1</strain>
    </source>
</reference>
<dbReference type="EMBL" id="LS992241">
    <property type="protein sequence ID" value="SYX85886.1"/>
    <property type="molecule type" value="Genomic_DNA"/>
</dbReference>
<evidence type="ECO:0000313" key="2">
    <source>
        <dbReference type="EMBL" id="SYX87712.1"/>
    </source>
</evidence>